<dbReference type="SUPFAM" id="SSF100879">
    <property type="entry name" value="Lesion bypass DNA polymerase (Y-family), little finger domain"/>
    <property type="match status" value="1"/>
</dbReference>
<dbReference type="GO" id="GO:0070987">
    <property type="term" value="P:error-free translesion synthesis"/>
    <property type="evidence" value="ECO:0007669"/>
    <property type="project" value="TreeGrafter"/>
</dbReference>
<keyword evidence="11" id="KW-0234">DNA repair</keyword>
<evidence type="ECO:0000256" key="13">
    <source>
        <dbReference type="PIRSR" id="PIRSR036573-2"/>
    </source>
</evidence>
<keyword evidence="7 13" id="KW-0479">Metal-binding</keyword>
<dbReference type="Pfam" id="PF21999">
    <property type="entry name" value="IMS_HHH_1"/>
    <property type="match status" value="1"/>
</dbReference>
<dbReference type="SUPFAM" id="SSF52113">
    <property type="entry name" value="BRCT domain"/>
    <property type="match status" value="1"/>
</dbReference>
<dbReference type="CDD" id="cd17719">
    <property type="entry name" value="BRCT_Rev1"/>
    <property type="match status" value="1"/>
</dbReference>
<dbReference type="InterPro" id="IPR043128">
    <property type="entry name" value="Rev_trsase/Diguanyl_cyclase"/>
</dbReference>
<evidence type="ECO:0000256" key="6">
    <source>
        <dbReference type="ARBA" id="ARBA00022695"/>
    </source>
</evidence>
<dbReference type="Gene3D" id="6.10.250.1490">
    <property type="match status" value="1"/>
</dbReference>
<dbReference type="Pfam" id="PF11799">
    <property type="entry name" value="IMS_C"/>
    <property type="match status" value="1"/>
</dbReference>
<evidence type="ECO:0000256" key="4">
    <source>
        <dbReference type="ARBA" id="ARBA00022634"/>
    </source>
</evidence>
<evidence type="ECO:0000259" key="15">
    <source>
        <dbReference type="PROSITE" id="PS50172"/>
    </source>
</evidence>
<dbReference type="InterPro" id="IPR053848">
    <property type="entry name" value="IMS_HHH_1"/>
</dbReference>
<dbReference type="SMART" id="SM00292">
    <property type="entry name" value="BRCT"/>
    <property type="match status" value="1"/>
</dbReference>
<dbReference type="AlphaFoldDB" id="A0AAV0KTD7"/>
<dbReference type="Pfam" id="PF00817">
    <property type="entry name" value="IMS"/>
    <property type="match status" value="1"/>
</dbReference>
<dbReference type="GO" id="GO:0046872">
    <property type="term" value="F:metal ion binding"/>
    <property type="evidence" value="ECO:0007669"/>
    <property type="project" value="UniProtKB-KW"/>
</dbReference>
<dbReference type="InterPro" id="IPR001126">
    <property type="entry name" value="UmuC"/>
</dbReference>
<dbReference type="PIRSF" id="PIRSF036573">
    <property type="entry name" value="REV1"/>
    <property type="match status" value="1"/>
</dbReference>
<dbReference type="Gene3D" id="3.40.1170.60">
    <property type="match status" value="1"/>
</dbReference>
<comment type="similarity">
    <text evidence="2">Belongs to the DNA polymerase type-Y family.</text>
</comment>
<feature type="compositionally biased region" description="Low complexity" evidence="14">
    <location>
        <begin position="51"/>
        <end position="62"/>
    </location>
</feature>
<dbReference type="Gene3D" id="1.10.150.20">
    <property type="entry name" value="5' to 3' exonuclease, C-terminal subdomain"/>
    <property type="match status" value="1"/>
</dbReference>
<evidence type="ECO:0000256" key="11">
    <source>
        <dbReference type="ARBA" id="ARBA00023204"/>
    </source>
</evidence>
<evidence type="ECO:0000256" key="5">
    <source>
        <dbReference type="ARBA" id="ARBA00022679"/>
    </source>
</evidence>
<dbReference type="Gene3D" id="3.30.70.270">
    <property type="match status" value="1"/>
</dbReference>
<dbReference type="PROSITE" id="PS50173">
    <property type="entry name" value="UMUC"/>
    <property type="match status" value="1"/>
</dbReference>
<evidence type="ECO:0000256" key="8">
    <source>
        <dbReference type="ARBA" id="ARBA00022763"/>
    </source>
</evidence>
<keyword evidence="9 13" id="KW-0460">Magnesium</keyword>
<evidence type="ECO:0000256" key="14">
    <source>
        <dbReference type="SAM" id="MobiDB-lite"/>
    </source>
</evidence>
<sequence length="776" mass="85862">MSLDSARSGGDSSKRSLADSPASKSSSSSNSKRSKTNSKEKALGMAWGANSVSSSRSSSRSSPFSDFGSYMLEKTRKLRQQFDAEASNSSDSSSKNPLFHGVSIFIDGFTIPSNQELRSYMLMYGGRFENYFSRSRVTHIICSNLPDSKRKNMRSFSAGLPVVKPAWILDSVFANRLLDWVPYQLDQLCGNQPPVSAFFSSKRSSMVQDTLEVAGRQLNMDRSFKGGASNYVDLPELHESLVVTEQDALIVRDRHVNADSSRQVGTGMNDEFSDMLDCISVTSNGNPQNGSQNCDIEEPTGSKSSDVRMEVPGNSDTECETTLASRLQLTPEKLHGSVGTHGADNKNPTASSSGVIGLFNQRHSTLGDPNFVENYFKSSRLHFIGTWRSRYWKRYGSRSNDLKTQNANCCVLDASYKTAVIHIDMDCFFVSVVIRNHAELQDKPVAICHSDNPKGTAEVSSANYPARSFGVKAGMFVRAAKARCPHLIIFPYNFQAYEEVADQFYNILHKHCSKVQAVSCDEAFLEVTISTGLDPEFLVSRIRNEILETTGCTASAGIAGNMLMARLATRAAKPNGQCCIPQERVEEHLQLLPIKALPGIGHVLAEKLKKHNIQTCGQLRMISKVMLMLETLRRDFGAKTGEMLWNHSRGLDNRLVGVTQESKSIGAEVNWGVRFKALEDSHRFLADLCKEVSLRLLGCGVRGRTFTLKIKRRRKDAGEPVKYMGCGDCENLSHSMTIPIATDDIGVLQRITKQLFGCFHLGKSAQYSYMFSCSFQ</sequence>
<accession>A0AAV0KTD7</accession>
<comment type="cofactor">
    <cofactor evidence="13">
        <name>Mg(2+)</name>
        <dbReference type="ChEBI" id="CHEBI:18420"/>
    </cofactor>
    <text evidence="13">Binds 2 magnesium ions.</text>
</comment>
<dbReference type="InterPro" id="IPR001357">
    <property type="entry name" value="BRCT_dom"/>
</dbReference>
<dbReference type="GO" id="GO:0003887">
    <property type="term" value="F:DNA-directed DNA polymerase activity"/>
    <property type="evidence" value="ECO:0007669"/>
    <property type="project" value="InterPro"/>
</dbReference>
<protein>
    <recommendedName>
        <fullName evidence="3">DNA repair protein REV1</fullName>
    </recommendedName>
</protein>
<dbReference type="FunFam" id="3.40.50.10190:FF:000011">
    <property type="entry name" value="DNA repair protein REV1"/>
    <property type="match status" value="1"/>
</dbReference>
<gene>
    <name evidence="17" type="ORF">LITE_LOCUS20141</name>
</gene>
<keyword evidence="10" id="KW-0238">DNA-binding</keyword>
<keyword evidence="12" id="KW-0539">Nucleus</keyword>
<evidence type="ECO:0000256" key="3">
    <source>
        <dbReference type="ARBA" id="ARBA00020399"/>
    </source>
</evidence>
<dbReference type="FunFam" id="3.30.1490.100:FF:000001">
    <property type="entry name" value="DNA repair protein REV1"/>
    <property type="match status" value="1"/>
</dbReference>
<dbReference type="InterPro" id="IPR017961">
    <property type="entry name" value="DNA_pol_Y-fam_little_finger"/>
</dbReference>
<feature type="binding site" evidence="13">
    <location>
        <position position="424"/>
    </location>
    <ligand>
        <name>Mg(2+)</name>
        <dbReference type="ChEBI" id="CHEBI:18420"/>
        <label>1</label>
    </ligand>
</feature>
<keyword evidence="4" id="KW-0237">DNA synthesis</keyword>
<dbReference type="FunFam" id="3.30.70.270:FF:000019">
    <property type="entry name" value="DNA repair protein REV1"/>
    <property type="match status" value="1"/>
</dbReference>
<evidence type="ECO:0000313" key="17">
    <source>
        <dbReference type="EMBL" id="CAI0424952.1"/>
    </source>
</evidence>
<keyword evidence="8" id="KW-0227">DNA damage</keyword>
<proteinExistence type="inferred from homology"/>
<dbReference type="InterPro" id="IPR036420">
    <property type="entry name" value="BRCT_dom_sf"/>
</dbReference>
<evidence type="ECO:0000256" key="1">
    <source>
        <dbReference type="ARBA" id="ARBA00004123"/>
    </source>
</evidence>
<keyword evidence="6" id="KW-0548">Nucleotidyltransferase</keyword>
<feature type="binding site" evidence="13">
    <location>
        <position position="522"/>
    </location>
    <ligand>
        <name>Mg(2+)</name>
        <dbReference type="ChEBI" id="CHEBI:18420"/>
        <label>1</label>
    </ligand>
</feature>
<dbReference type="CDD" id="cd01701">
    <property type="entry name" value="PolY_Rev1"/>
    <property type="match status" value="1"/>
</dbReference>
<dbReference type="InterPro" id="IPR043502">
    <property type="entry name" value="DNA/RNA_pol_sf"/>
</dbReference>
<feature type="domain" description="UmuC" evidence="16">
    <location>
        <begin position="420"/>
        <end position="601"/>
    </location>
</feature>
<dbReference type="Proteomes" id="UP001154282">
    <property type="component" value="Unassembled WGS sequence"/>
</dbReference>
<dbReference type="GO" id="GO:0003684">
    <property type="term" value="F:damaged DNA binding"/>
    <property type="evidence" value="ECO:0007669"/>
    <property type="project" value="InterPro"/>
</dbReference>
<feature type="domain" description="BRCT" evidence="15">
    <location>
        <begin position="94"/>
        <end position="185"/>
    </location>
</feature>
<evidence type="ECO:0000256" key="9">
    <source>
        <dbReference type="ARBA" id="ARBA00022842"/>
    </source>
</evidence>
<name>A0AAV0KTD7_9ROSI</name>
<dbReference type="PANTHER" id="PTHR45990:SF1">
    <property type="entry name" value="DNA REPAIR PROTEIN REV1"/>
    <property type="match status" value="1"/>
</dbReference>
<dbReference type="FunFam" id="3.40.1170.60:FF:000004">
    <property type="entry name" value="DNA repair protein REV1"/>
    <property type="match status" value="1"/>
</dbReference>
<dbReference type="Pfam" id="PF00533">
    <property type="entry name" value="BRCT"/>
    <property type="match status" value="1"/>
</dbReference>
<keyword evidence="5" id="KW-0808">Transferase</keyword>
<keyword evidence="18" id="KW-1185">Reference proteome</keyword>
<comment type="caution">
    <text evidence="17">The sequence shown here is derived from an EMBL/GenBank/DDBJ whole genome shotgun (WGS) entry which is preliminary data.</text>
</comment>
<dbReference type="InterPro" id="IPR036775">
    <property type="entry name" value="DNA_pol_Y-fam_lit_finger_sf"/>
</dbReference>
<dbReference type="SUPFAM" id="SSF56672">
    <property type="entry name" value="DNA/RNA polymerases"/>
    <property type="match status" value="1"/>
</dbReference>
<dbReference type="Gene3D" id="3.40.50.10190">
    <property type="entry name" value="BRCT domain"/>
    <property type="match status" value="1"/>
</dbReference>
<dbReference type="GO" id="GO:0006281">
    <property type="term" value="P:DNA repair"/>
    <property type="evidence" value="ECO:0007669"/>
    <property type="project" value="UniProtKB-KW"/>
</dbReference>
<evidence type="ECO:0000313" key="18">
    <source>
        <dbReference type="Proteomes" id="UP001154282"/>
    </source>
</evidence>
<dbReference type="EMBL" id="CAMGYJ010000005">
    <property type="protein sequence ID" value="CAI0424952.1"/>
    <property type="molecule type" value="Genomic_DNA"/>
</dbReference>
<dbReference type="GO" id="GO:0005634">
    <property type="term" value="C:nucleus"/>
    <property type="evidence" value="ECO:0007669"/>
    <property type="project" value="UniProtKB-SubCell"/>
</dbReference>
<dbReference type="Gene3D" id="3.30.1490.100">
    <property type="entry name" value="DNA polymerase, Y-family, little finger domain"/>
    <property type="match status" value="1"/>
</dbReference>
<dbReference type="InterPro" id="IPR012112">
    <property type="entry name" value="REV1"/>
</dbReference>
<evidence type="ECO:0000256" key="7">
    <source>
        <dbReference type="ARBA" id="ARBA00022723"/>
    </source>
</evidence>
<dbReference type="PANTHER" id="PTHR45990">
    <property type="entry name" value="DNA REPAIR PROTEIN REV1"/>
    <property type="match status" value="1"/>
</dbReference>
<dbReference type="PROSITE" id="PS50172">
    <property type="entry name" value="BRCT"/>
    <property type="match status" value="1"/>
</dbReference>
<feature type="compositionally biased region" description="Polar residues" evidence="14">
    <location>
        <begin position="283"/>
        <end position="294"/>
    </location>
</feature>
<evidence type="ECO:0000256" key="10">
    <source>
        <dbReference type="ARBA" id="ARBA00023125"/>
    </source>
</evidence>
<organism evidence="17 18">
    <name type="scientific">Linum tenue</name>
    <dbReference type="NCBI Taxonomy" id="586396"/>
    <lineage>
        <taxon>Eukaryota</taxon>
        <taxon>Viridiplantae</taxon>
        <taxon>Streptophyta</taxon>
        <taxon>Embryophyta</taxon>
        <taxon>Tracheophyta</taxon>
        <taxon>Spermatophyta</taxon>
        <taxon>Magnoliopsida</taxon>
        <taxon>eudicotyledons</taxon>
        <taxon>Gunneridae</taxon>
        <taxon>Pentapetalae</taxon>
        <taxon>rosids</taxon>
        <taxon>fabids</taxon>
        <taxon>Malpighiales</taxon>
        <taxon>Linaceae</taxon>
        <taxon>Linum</taxon>
    </lineage>
</organism>
<comment type="subcellular location">
    <subcellularLocation>
        <location evidence="1">Nucleus</location>
    </subcellularLocation>
</comment>
<evidence type="ECO:0000259" key="16">
    <source>
        <dbReference type="PROSITE" id="PS50173"/>
    </source>
</evidence>
<evidence type="ECO:0000256" key="12">
    <source>
        <dbReference type="ARBA" id="ARBA00023242"/>
    </source>
</evidence>
<feature type="region of interest" description="Disordered" evidence="14">
    <location>
        <begin position="336"/>
        <end position="355"/>
    </location>
</feature>
<feature type="region of interest" description="Disordered" evidence="14">
    <location>
        <begin position="1"/>
        <end position="64"/>
    </location>
</feature>
<reference evidence="17" key="1">
    <citation type="submission" date="2022-08" db="EMBL/GenBank/DDBJ databases">
        <authorList>
            <person name="Gutierrez-Valencia J."/>
        </authorList>
    </citation>
    <scope>NUCLEOTIDE SEQUENCE</scope>
</reference>
<dbReference type="GO" id="GO:0017125">
    <property type="term" value="F:deoxycytidyl transferase activity"/>
    <property type="evidence" value="ECO:0007669"/>
    <property type="project" value="TreeGrafter"/>
</dbReference>
<feature type="binding site" evidence="13">
    <location>
        <position position="521"/>
    </location>
    <ligand>
        <name>Mg(2+)</name>
        <dbReference type="ChEBI" id="CHEBI:18420"/>
        <label>1</label>
    </ligand>
</feature>
<feature type="region of interest" description="Disordered" evidence="14">
    <location>
        <begin position="283"/>
        <end position="318"/>
    </location>
</feature>
<dbReference type="GO" id="GO:0042276">
    <property type="term" value="P:error-prone translesion synthesis"/>
    <property type="evidence" value="ECO:0007669"/>
    <property type="project" value="InterPro"/>
</dbReference>
<evidence type="ECO:0000256" key="2">
    <source>
        <dbReference type="ARBA" id="ARBA00010945"/>
    </source>
</evidence>